<dbReference type="AlphaFoldDB" id="A0A9D4NIG5"/>
<dbReference type="SUPFAM" id="SSF53822">
    <property type="entry name" value="Periplasmic binding protein-like I"/>
    <property type="match status" value="1"/>
</dbReference>
<reference evidence="1" key="2">
    <citation type="submission" date="2020-11" db="EMBL/GenBank/DDBJ databases">
        <authorList>
            <person name="McCartney M.A."/>
            <person name="Auch B."/>
            <person name="Kono T."/>
            <person name="Mallez S."/>
            <person name="Becker A."/>
            <person name="Gohl D.M."/>
            <person name="Silverstein K.A.T."/>
            <person name="Koren S."/>
            <person name="Bechman K.B."/>
            <person name="Herman A."/>
            <person name="Abrahante J.E."/>
            <person name="Garbe J."/>
        </authorList>
    </citation>
    <scope>NUCLEOTIDE SEQUENCE</scope>
    <source>
        <strain evidence="1">Duluth1</strain>
        <tissue evidence="1">Whole animal</tissue>
    </source>
</reference>
<dbReference type="EMBL" id="JAIWYP010000001">
    <property type="protein sequence ID" value="KAH3894139.1"/>
    <property type="molecule type" value="Genomic_DNA"/>
</dbReference>
<dbReference type="InterPro" id="IPR028082">
    <property type="entry name" value="Peripla_BP_I"/>
</dbReference>
<sequence>MMPKQTPYPGFPDISTSGGAVELALDEARNKYQKNFTLVYSDSGCDEGLSILKSYELGTLEKVDAIIGPACAKWYLYDQ</sequence>
<evidence type="ECO:0000313" key="2">
    <source>
        <dbReference type="Proteomes" id="UP000828390"/>
    </source>
</evidence>
<name>A0A9D4NIG5_DREPO</name>
<proteinExistence type="predicted"/>
<dbReference type="Proteomes" id="UP000828390">
    <property type="component" value="Unassembled WGS sequence"/>
</dbReference>
<protein>
    <submittedName>
        <fullName evidence="1">Uncharacterized protein</fullName>
    </submittedName>
</protein>
<dbReference type="Gene3D" id="3.40.50.2300">
    <property type="match status" value="1"/>
</dbReference>
<gene>
    <name evidence="1" type="ORF">DPMN_018297</name>
</gene>
<organism evidence="1 2">
    <name type="scientific">Dreissena polymorpha</name>
    <name type="common">Zebra mussel</name>
    <name type="synonym">Mytilus polymorpha</name>
    <dbReference type="NCBI Taxonomy" id="45954"/>
    <lineage>
        <taxon>Eukaryota</taxon>
        <taxon>Metazoa</taxon>
        <taxon>Spiralia</taxon>
        <taxon>Lophotrochozoa</taxon>
        <taxon>Mollusca</taxon>
        <taxon>Bivalvia</taxon>
        <taxon>Autobranchia</taxon>
        <taxon>Heteroconchia</taxon>
        <taxon>Euheterodonta</taxon>
        <taxon>Imparidentia</taxon>
        <taxon>Neoheterodontei</taxon>
        <taxon>Myida</taxon>
        <taxon>Dreissenoidea</taxon>
        <taxon>Dreissenidae</taxon>
        <taxon>Dreissena</taxon>
    </lineage>
</organism>
<accession>A0A9D4NIG5</accession>
<comment type="caution">
    <text evidence="1">The sequence shown here is derived from an EMBL/GenBank/DDBJ whole genome shotgun (WGS) entry which is preliminary data.</text>
</comment>
<evidence type="ECO:0000313" key="1">
    <source>
        <dbReference type="EMBL" id="KAH3894139.1"/>
    </source>
</evidence>
<keyword evidence="2" id="KW-1185">Reference proteome</keyword>
<reference evidence="1" key="1">
    <citation type="journal article" date="2019" name="bioRxiv">
        <title>The Genome of the Zebra Mussel, Dreissena polymorpha: A Resource for Invasive Species Research.</title>
        <authorList>
            <person name="McCartney M.A."/>
            <person name="Auch B."/>
            <person name="Kono T."/>
            <person name="Mallez S."/>
            <person name="Zhang Y."/>
            <person name="Obille A."/>
            <person name="Becker A."/>
            <person name="Abrahante J.E."/>
            <person name="Garbe J."/>
            <person name="Badalamenti J.P."/>
            <person name="Herman A."/>
            <person name="Mangelson H."/>
            <person name="Liachko I."/>
            <person name="Sullivan S."/>
            <person name="Sone E.D."/>
            <person name="Koren S."/>
            <person name="Silverstein K.A.T."/>
            <person name="Beckman K.B."/>
            <person name="Gohl D.M."/>
        </authorList>
    </citation>
    <scope>NUCLEOTIDE SEQUENCE</scope>
    <source>
        <strain evidence="1">Duluth1</strain>
        <tissue evidence="1">Whole animal</tissue>
    </source>
</reference>